<evidence type="ECO:0000313" key="7">
    <source>
        <dbReference type="Proteomes" id="UP000663829"/>
    </source>
</evidence>
<evidence type="ECO:0000313" key="3">
    <source>
        <dbReference type="EMBL" id="CAF0949352.1"/>
    </source>
</evidence>
<evidence type="ECO:0000313" key="5">
    <source>
        <dbReference type="EMBL" id="CAF3729462.1"/>
    </source>
</evidence>
<evidence type="ECO:0000259" key="2">
    <source>
        <dbReference type="PROSITE" id="PS50026"/>
    </source>
</evidence>
<dbReference type="PROSITE" id="PS50026">
    <property type="entry name" value="EGF_3"/>
    <property type="match status" value="1"/>
</dbReference>
<dbReference type="Proteomes" id="UP000681722">
    <property type="component" value="Unassembled WGS sequence"/>
</dbReference>
<sequence length="227" mass="24849">MQHRRKRFLTQSRTVYPCSDANTTNPCQNGGICTPDFSATPSGPAAYTCNCMATGYCGRNCEIQEPQGLCTGGISYPVLLQTFGSGADLYNNATPDSFGFSTTYIQRNSPLTEDGMFSFVNQVPFHTGTWHMGEDHTSGDTNGYMFLVNANEQPGEVFRSTINDLSVGSPYEFSAYVANVNKASYGGIKPNFIFEIRTIGNVLVANVSSGDIPETIAFEWDKYGQYM</sequence>
<dbReference type="InterPro" id="IPR000742">
    <property type="entry name" value="EGF"/>
</dbReference>
<comment type="caution">
    <text evidence="1">Lacks conserved residue(s) required for the propagation of feature annotation.</text>
</comment>
<name>A0A814CXE8_9BILA</name>
<dbReference type="EMBL" id="CAJOBA010024993">
    <property type="protein sequence ID" value="CAF3929140.1"/>
    <property type="molecule type" value="Genomic_DNA"/>
</dbReference>
<dbReference type="Proteomes" id="UP000677228">
    <property type="component" value="Unassembled WGS sequence"/>
</dbReference>
<dbReference type="EMBL" id="CAJOBC010002362">
    <property type="protein sequence ID" value="CAF3729462.1"/>
    <property type="molecule type" value="Genomic_DNA"/>
</dbReference>
<dbReference type="Proteomes" id="UP000663829">
    <property type="component" value="Unassembled WGS sequence"/>
</dbReference>
<comment type="caution">
    <text evidence="3">The sequence shown here is derived from an EMBL/GenBank/DDBJ whole genome shotgun (WGS) entry which is preliminary data.</text>
</comment>
<evidence type="ECO:0000313" key="6">
    <source>
        <dbReference type="EMBL" id="CAF3929140.1"/>
    </source>
</evidence>
<dbReference type="Gene3D" id="2.10.25.10">
    <property type="entry name" value="Laminin"/>
    <property type="match status" value="1"/>
</dbReference>
<keyword evidence="1" id="KW-0245">EGF-like domain</keyword>
<protein>
    <recommendedName>
        <fullName evidence="2">EGF-like domain-containing protein</fullName>
    </recommendedName>
</protein>
<keyword evidence="7" id="KW-1185">Reference proteome</keyword>
<accession>A0A814CXE8</accession>
<evidence type="ECO:0000313" key="4">
    <source>
        <dbReference type="EMBL" id="CAF1138070.1"/>
    </source>
</evidence>
<organism evidence="3 7">
    <name type="scientific">Didymodactylos carnosus</name>
    <dbReference type="NCBI Taxonomy" id="1234261"/>
    <lineage>
        <taxon>Eukaryota</taxon>
        <taxon>Metazoa</taxon>
        <taxon>Spiralia</taxon>
        <taxon>Gnathifera</taxon>
        <taxon>Rotifera</taxon>
        <taxon>Eurotatoria</taxon>
        <taxon>Bdelloidea</taxon>
        <taxon>Philodinida</taxon>
        <taxon>Philodinidae</taxon>
        <taxon>Didymodactylos</taxon>
    </lineage>
</organism>
<dbReference type="AlphaFoldDB" id="A0A814CXE8"/>
<dbReference type="EMBL" id="CAJNOK010011341">
    <property type="protein sequence ID" value="CAF1138070.1"/>
    <property type="molecule type" value="Genomic_DNA"/>
</dbReference>
<gene>
    <name evidence="3" type="ORF">GPM918_LOCUS11150</name>
    <name evidence="4" type="ORF">OVA965_LOCUS20987</name>
    <name evidence="5" type="ORF">SRO942_LOCUS11406</name>
    <name evidence="6" type="ORF">TMI583_LOCUS21524</name>
</gene>
<proteinExistence type="predicted"/>
<reference evidence="3" key="1">
    <citation type="submission" date="2021-02" db="EMBL/GenBank/DDBJ databases">
        <authorList>
            <person name="Nowell W R."/>
        </authorList>
    </citation>
    <scope>NUCLEOTIDE SEQUENCE</scope>
</reference>
<dbReference type="EMBL" id="CAJNOQ010002282">
    <property type="protein sequence ID" value="CAF0949352.1"/>
    <property type="molecule type" value="Genomic_DNA"/>
</dbReference>
<evidence type="ECO:0000256" key="1">
    <source>
        <dbReference type="PROSITE-ProRule" id="PRU00076"/>
    </source>
</evidence>
<dbReference type="SUPFAM" id="SSF57196">
    <property type="entry name" value="EGF/Laminin"/>
    <property type="match status" value="1"/>
</dbReference>
<dbReference type="Proteomes" id="UP000682733">
    <property type="component" value="Unassembled WGS sequence"/>
</dbReference>
<dbReference type="SMART" id="SM00181">
    <property type="entry name" value="EGF"/>
    <property type="match status" value="1"/>
</dbReference>
<dbReference type="OrthoDB" id="10037818at2759"/>
<dbReference type="CDD" id="cd00054">
    <property type="entry name" value="EGF_CA"/>
    <property type="match status" value="1"/>
</dbReference>
<feature type="domain" description="EGF-like" evidence="2">
    <location>
        <begin position="14"/>
        <end position="62"/>
    </location>
</feature>